<dbReference type="InterPro" id="IPR000943">
    <property type="entry name" value="RNA_pol_sigma70"/>
</dbReference>
<keyword evidence="9" id="KW-1185">Reference proteome</keyword>
<evidence type="ECO:0000256" key="5">
    <source>
        <dbReference type="RuleBase" id="RU362124"/>
    </source>
</evidence>
<comment type="function">
    <text evidence="5">Sigma factors are initiation factors that promote the attachment of RNA polymerase to specific initiation sites and are then released.</text>
</comment>
<organism evidence="8 9">
    <name type="scientific">Plesiocystis pacifica SIR-1</name>
    <dbReference type="NCBI Taxonomy" id="391625"/>
    <lineage>
        <taxon>Bacteria</taxon>
        <taxon>Pseudomonadati</taxon>
        <taxon>Myxococcota</taxon>
        <taxon>Polyangia</taxon>
        <taxon>Nannocystales</taxon>
        <taxon>Nannocystaceae</taxon>
        <taxon>Plesiocystis</taxon>
    </lineage>
</organism>
<dbReference type="GO" id="GO:0003677">
    <property type="term" value="F:DNA binding"/>
    <property type="evidence" value="ECO:0007669"/>
    <property type="project" value="UniProtKB-KW"/>
</dbReference>
<keyword evidence="3 5" id="KW-0238">DNA-binding</keyword>
<dbReference type="Pfam" id="PF04539">
    <property type="entry name" value="Sigma70_r3"/>
    <property type="match status" value="1"/>
</dbReference>
<accession>A6GB19</accession>
<keyword evidence="1 5" id="KW-0805">Transcription regulation</keyword>
<dbReference type="InterPro" id="IPR013325">
    <property type="entry name" value="RNA_pol_sigma_r2"/>
</dbReference>
<dbReference type="STRING" id="391625.PPSIR1_37469"/>
<dbReference type="InterPro" id="IPR036388">
    <property type="entry name" value="WH-like_DNA-bd_sf"/>
</dbReference>
<evidence type="ECO:0000256" key="3">
    <source>
        <dbReference type="ARBA" id="ARBA00023125"/>
    </source>
</evidence>
<dbReference type="GO" id="GO:0016987">
    <property type="term" value="F:sigma factor activity"/>
    <property type="evidence" value="ECO:0007669"/>
    <property type="project" value="UniProtKB-KW"/>
</dbReference>
<evidence type="ECO:0000256" key="2">
    <source>
        <dbReference type="ARBA" id="ARBA00023082"/>
    </source>
</evidence>
<dbReference type="AlphaFoldDB" id="A6GB19"/>
<evidence type="ECO:0000256" key="1">
    <source>
        <dbReference type="ARBA" id="ARBA00023015"/>
    </source>
</evidence>
<evidence type="ECO:0000259" key="6">
    <source>
        <dbReference type="PROSITE" id="PS00715"/>
    </source>
</evidence>
<dbReference type="PROSITE" id="PS00716">
    <property type="entry name" value="SIGMA70_2"/>
    <property type="match status" value="1"/>
</dbReference>
<dbReference type="SUPFAM" id="SSF88659">
    <property type="entry name" value="Sigma3 and sigma4 domains of RNA polymerase sigma factors"/>
    <property type="match status" value="2"/>
</dbReference>
<dbReference type="Pfam" id="PF04545">
    <property type="entry name" value="Sigma70_r4"/>
    <property type="match status" value="1"/>
</dbReference>
<dbReference type="InterPro" id="IPR014284">
    <property type="entry name" value="RNA_pol_sigma-70_dom"/>
</dbReference>
<dbReference type="GO" id="GO:0006352">
    <property type="term" value="P:DNA-templated transcription initiation"/>
    <property type="evidence" value="ECO:0007669"/>
    <property type="project" value="InterPro"/>
</dbReference>
<evidence type="ECO:0000256" key="4">
    <source>
        <dbReference type="ARBA" id="ARBA00023163"/>
    </source>
</evidence>
<dbReference type="eggNOG" id="COG0568">
    <property type="taxonomic scope" value="Bacteria"/>
</dbReference>
<feature type="domain" description="RNA polymerase sigma-70" evidence="7">
    <location>
        <begin position="348"/>
        <end position="374"/>
    </location>
</feature>
<dbReference type="PANTHER" id="PTHR30603:SF47">
    <property type="entry name" value="RNA POLYMERASE SIGMA FACTOR SIGD, CHLOROPLASTIC"/>
    <property type="match status" value="1"/>
</dbReference>
<dbReference type="Pfam" id="PF04542">
    <property type="entry name" value="Sigma70_r2"/>
    <property type="match status" value="1"/>
</dbReference>
<dbReference type="InterPro" id="IPR050239">
    <property type="entry name" value="Sigma-70_RNA_pol_init_factors"/>
</dbReference>
<comment type="caution">
    <text evidence="8">The sequence shown here is derived from an EMBL/GenBank/DDBJ whole genome shotgun (WGS) entry which is preliminary data.</text>
</comment>
<keyword evidence="4 5" id="KW-0804">Transcription</keyword>
<keyword evidence="2 5" id="KW-0731">Sigma factor</keyword>
<dbReference type="SUPFAM" id="SSF88946">
    <property type="entry name" value="Sigma2 domain of RNA polymerase sigma factors"/>
    <property type="match status" value="1"/>
</dbReference>
<protein>
    <recommendedName>
        <fullName evidence="5">RNA polymerase sigma factor</fullName>
    </recommendedName>
</protein>
<gene>
    <name evidence="8" type="ORF">PPSIR1_37469</name>
</gene>
<evidence type="ECO:0000313" key="8">
    <source>
        <dbReference type="EMBL" id="EDM76901.1"/>
    </source>
</evidence>
<proteinExistence type="inferred from homology"/>
<dbReference type="InterPro" id="IPR013324">
    <property type="entry name" value="RNA_pol_sigma_r3/r4-like"/>
</dbReference>
<reference evidence="8 9" key="1">
    <citation type="submission" date="2007-06" db="EMBL/GenBank/DDBJ databases">
        <authorList>
            <person name="Shimkets L."/>
            <person name="Ferriera S."/>
            <person name="Johnson J."/>
            <person name="Kravitz S."/>
            <person name="Beeson K."/>
            <person name="Sutton G."/>
            <person name="Rogers Y.-H."/>
            <person name="Friedman R."/>
            <person name="Frazier M."/>
            <person name="Venter J.C."/>
        </authorList>
    </citation>
    <scope>NUCLEOTIDE SEQUENCE [LARGE SCALE GENOMIC DNA]</scope>
    <source>
        <strain evidence="8 9">SIR-1</strain>
    </source>
</reference>
<name>A6GB19_9BACT</name>
<evidence type="ECO:0000313" key="9">
    <source>
        <dbReference type="Proteomes" id="UP000005801"/>
    </source>
</evidence>
<dbReference type="InterPro" id="IPR007627">
    <property type="entry name" value="RNA_pol_sigma70_r2"/>
</dbReference>
<dbReference type="PANTHER" id="PTHR30603">
    <property type="entry name" value="RNA POLYMERASE SIGMA FACTOR RPO"/>
    <property type="match status" value="1"/>
</dbReference>
<comment type="similarity">
    <text evidence="5">Belongs to the sigma-70 factor family.</text>
</comment>
<dbReference type="RefSeq" id="WP_006973910.1">
    <property type="nucleotide sequence ID" value="NZ_ABCS01000055.1"/>
</dbReference>
<feature type="domain" description="RNA polymerase sigma-70" evidence="6">
    <location>
        <begin position="178"/>
        <end position="191"/>
    </location>
</feature>
<dbReference type="InterPro" id="IPR007624">
    <property type="entry name" value="RNA_pol_sigma70_r3"/>
</dbReference>
<dbReference type="OrthoDB" id="5502236at2"/>
<dbReference type="PROSITE" id="PS00715">
    <property type="entry name" value="SIGMA70_1"/>
    <property type="match status" value="1"/>
</dbReference>
<dbReference type="Gene3D" id="1.10.601.10">
    <property type="entry name" value="RNA Polymerase Primary Sigma Factor"/>
    <property type="match status" value="1"/>
</dbReference>
<dbReference type="Proteomes" id="UP000005801">
    <property type="component" value="Unassembled WGS sequence"/>
</dbReference>
<dbReference type="NCBIfam" id="TIGR02937">
    <property type="entry name" value="sigma70-ECF"/>
    <property type="match status" value="1"/>
</dbReference>
<dbReference type="Gene3D" id="1.10.10.10">
    <property type="entry name" value="Winged helix-like DNA-binding domain superfamily/Winged helix DNA-binding domain"/>
    <property type="match status" value="2"/>
</dbReference>
<dbReference type="EMBL" id="ABCS01000055">
    <property type="protein sequence ID" value="EDM76901.1"/>
    <property type="molecule type" value="Genomic_DNA"/>
</dbReference>
<dbReference type="PRINTS" id="PR00046">
    <property type="entry name" value="SIGMA70FCT"/>
</dbReference>
<evidence type="ECO:0000259" key="7">
    <source>
        <dbReference type="PROSITE" id="PS00716"/>
    </source>
</evidence>
<dbReference type="InterPro" id="IPR007630">
    <property type="entry name" value="RNA_pol_sigma70_r4"/>
</dbReference>
<sequence>MGACETYSSDEEQSAAVRLRKARSERWAALVSYPPLYPGVRKLIDERLEVDAALSDLLDRVGVAAEAYRKRRTLANEAAFAELCVAAGEALPEVDVDSELAERLIADVDRIANNERDGLLLDVPRMPGDSRPFRIFHERCRRTAGRVRKYTNDFAKANLRLVVSLARRLSNGRLPLQDLIQEGNIGLLKAIERFDHRKGFRFSTYASWWIRHSISRAIYNKGRQVRLPVHVYDVHQKITRVRRRYEAQIGREPTHEEIANEIGVPLAKVEKIAAIELGPIVSLDAPLSRNDDRSGVDLLEDQVSPGPGFELELGELEEGLEDALSALRPMEADILRRRYGLDGVEKETLREIGERYALSRERIRQLQERAVSRMREEFARRSLM</sequence>